<proteinExistence type="predicted"/>
<accession>A0A4R6SVB0</accession>
<evidence type="ECO:0000313" key="1">
    <source>
        <dbReference type="EMBL" id="TDQ08291.1"/>
    </source>
</evidence>
<dbReference type="EMBL" id="SNYC01000005">
    <property type="protein sequence ID" value="TDQ08291.1"/>
    <property type="molecule type" value="Genomic_DNA"/>
</dbReference>
<name>A0A4R6SVB0_9SPHI</name>
<dbReference type="Proteomes" id="UP000295620">
    <property type="component" value="Unassembled WGS sequence"/>
</dbReference>
<gene>
    <name evidence="1" type="ORF">ATK78_2800</name>
</gene>
<comment type="caution">
    <text evidence="1">The sequence shown here is derived from an EMBL/GenBank/DDBJ whole genome shotgun (WGS) entry which is preliminary data.</text>
</comment>
<protein>
    <submittedName>
        <fullName evidence="1">Uncharacterized protein</fullName>
    </submittedName>
</protein>
<keyword evidence="2" id="KW-1185">Reference proteome</keyword>
<organism evidence="1 2">
    <name type="scientific">Pedobacter metabolipauper</name>
    <dbReference type="NCBI Taxonomy" id="425513"/>
    <lineage>
        <taxon>Bacteria</taxon>
        <taxon>Pseudomonadati</taxon>
        <taxon>Bacteroidota</taxon>
        <taxon>Sphingobacteriia</taxon>
        <taxon>Sphingobacteriales</taxon>
        <taxon>Sphingobacteriaceae</taxon>
        <taxon>Pedobacter</taxon>
    </lineage>
</organism>
<evidence type="ECO:0000313" key="2">
    <source>
        <dbReference type="Proteomes" id="UP000295620"/>
    </source>
</evidence>
<sequence length="237" mass="26920">MLIISMNSFAQDEYPIIPKTGPSMESFIPKGWKVIMQRAGDLNKDGLADEAMVIQNTDLKNIIANEEGRMGGDTLDINPRMLIVLFKTSGGSYALAAKNVAFIPEQNDNERPCLLDPLLESDGITINKGLLKIQYKDFYSCGAWEVYVADYTFRYQNQKFELIGYDDYSMHRASGEEFSSSTNFSTFKQKSISGGNVFSEEKNKPKKVWKRIKPVKLLDLERLTEDVLNAFLVEIWK</sequence>
<dbReference type="AlphaFoldDB" id="A0A4R6SVB0"/>
<reference evidence="1 2" key="1">
    <citation type="submission" date="2019-03" db="EMBL/GenBank/DDBJ databases">
        <title>Genomic Encyclopedia of Archaeal and Bacterial Type Strains, Phase II (KMG-II): from individual species to whole genera.</title>
        <authorList>
            <person name="Goeker M."/>
        </authorList>
    </citation>
    <scope>NUCLEOTIDE SEQUENCE [LARGE SCALE GENOMIC DNA]</scope>
    <source>
        <strain evidence="1 2">DSM 19035</strain>
    </source>
</reference>